<dbReference type="Pfam" id="PF00270">
    <property type="entry name" value="DEAD"/>
    <property type="match status" value="1"/>
</dbReference>
<dbReference type="PROSITE" id="PS51192">
    <property type="entry name" value="HELICASE_ATP_BIND_1"/>
    <property type="match status" value="1"/>
</dbReference>
<evidence type="ECO:0000256" key="3">
    <source>
        <dbReference type="ARBA" id="ARBA00022801"/>
    </source>
</evidence>
<dbReference type="GO" id="GO:0003677">
    <property type="term" value="F:DNA binding"/>
    <property type="evidence" value="ECO:0007669"/>
    <property type="project" value="UniProtKB-KW"/>
</dbReference>
<keyword evidence="2" id="KW-0227">DNA damage</keyword>
<dbReference type="GO" id="GO:0016787">
    <property type="term" value="F:hydrolase activity"/>
    <property type="evidence" value="ECO:0007669"/>
    <property type="project" value="UniProtKB-KW"/>
</dbReference>
<evidence type="ECO:0000256" key="4">
    <source>
        <dbReference type="ARBA" id="ARBA00022806"/>
    </source>
</evidence>
<dbReference type="SMART" id="SM00487">
    <property type="entry name" value="DEXDc"/>
    <property type="match status" value="1"/>
</dbReference>
<dbReference type="SUPFAM" id="SSF52540">
    <property type="entry name" value="P-loop containing nucleoside triphosphate hydrolases"/>
    <property type="match status" value="2"/>
</dbReference>
<feature type="domain" description="Helicase ATP-binding" evidence="8">
    <location>
        <begin position="103"/>
        <end position="265"/>
    </location>
</feature>
<dbReference type="InterPro" id="IPR014001">
    <property type="entry name" value="Helicase_ATP-bd"/>
</dbReference>
<dbReference type="PANTHER" id="PTHR47964:SF1">
    <property type="entry name" value="ATP-DEPENDENT DNA HELICASE HOMOLOG RECG, CHLOROPLASTIC"/>
    <property type="match status" value="1"/>
</dbReference>
<name>A0A8F1M9V1_9BACT</name>
<dbReference type="PANTHER" id="PTHR47964">
    <property type="entry name" value="ATP-DEPENDENT DNA HELICASE HOMOLOG RECG, CHLOROPLASTIC"/>
    <property type="match status" value="1"/>
</dbReference>
<dbReference type="InterPro" id="IPR001650">
    <property type="entry name" value="Helicase_C-like"/>
</dbReference>
<dbReference type="EMBL" id="CP076459">
    <property type="protein sequence ID" value="QWQ31119.1"/>
    <property type="molecule type" value="Genomic_DNA"/>
</dbReference>
<evidence type="ECO:0000256" key="2">
    <source>
        <dbReference type="ARBA" id="ARBA00022763"/>
    </source>
</evidence>
<protein>
    <submittedName>
        <fullName evidence="10">DEAD/DEAH box helicase</fullName>
    </submittedName>
</protein>
<keyword evidence="6" id="KW-0238">DNA-binding</keyword>
<dbReference type="InterPro" id="IPR011545">
    <property type="entry name" value="DEAD/DEAH_box_helicase_dom"/>
</dbReference>
<evidence type="ECO:0000256" key="1">
    <source>
        <dbReference type="ARBA" id="ARBA00022741"/>
    </source>
</evidence>
<dbReference type="InterPro" id="IPR027417">
    <property type="entry name" value="P-loop_NTPase"/>
</dbReference>
<dbReference type="Pfam" id="PF00271">
    <property type="entry name" value="Helicase_C"/>
    <property type="match status" value="1"/>
</dbReference>
<evidence type="ECO:0000256" key="5">
    <source>
        <dbReference type="ARBA" id="ARBA00022840"/>
    </source>
</evidence>
<gene>
    <name evidence="10" type="ORF">KOY49_02855</name>
</gene>
<dbReference type="GO" id="GO:0003678">
    <property type="term" value="F:DNA helicase activity"/>
    <property type="evidence" value="ECO:0007669"/>
    <property type="project" value="TreeGrafter"/>
</dbReference>
<dbReference type="Gene3D" id="3.40.50.300">
    <property type="entry name" value="P-loop containing nucleotide triphosphate hydrolases"/>
    <property type="match status" value="2"/>
</dbReference>
<evidence type="ECO:0000259" key="8">
    <source>
        <dbReference type="PROSITE" id="PS51192"/>
    </source>
</evidence>
<accession>A0A8F1M9V1</accession>
<keyword evidence="4 10" id="KW-0347">Helicase</keyword>
<dbReference type="GO" id="GO:0005524">
    <property type="term" value="F:ATP binding"/>
    <property type="evidence" value="ECO:0007669"/>
    <property type="project" value="UniProtKB-KW"/>
</dbReference>
<dbReference type="RefSeq" id="WP_232735924.1">
    <property type="nucleotide sequence ID" value="NZ_CP076459.1"/>
</dbReference>
<dbReference type="InterPro" id="IPR047112">
    <property type="entry name" value="RecG/Mfd"/>
</dbReference>
<dbReference type="CDD" id="cd17992">
    <property type="entry name" value="DEXHc_RecG"/>
    <property type="match status" value="1"/>
</dbReference>
<dbReference type="KEGG" id="mvl:KOY49_02855"/>
<proteinExistence type="predicted"/>
<keyword evidence="5" id="KW-0067">ATP-binding</keyword>
<dbReference type="AlphaFoldDB" id="A0A8F1M9V1"/>
<dbReference type="PROSITE" id="PS51194">
    <property type="entry name" value="HELICASE_CTER"/>
    <property type="match status" value="1"/>
</dbReference>
<dbReference type="Gene3D" id="2.70.150.10">
    <property type="entry name" value="Calcium-transporting ATPase, cytoplasmic transduction domain A"/>
    <property type="match status" value="1"/>
</dbReference>
<reference evidence="10" key="1">
    <citation type="submission" date="2021-06" db="EMBL/GenBank/DDBJ databases">
        <title>An adapted protocol for Saccharibacteria cultivation: two new species join this phylum of Candidate Phyla Radiations.</title>
        <authorList>
            <person name="Ibrahim A."/>
            <person name="Maatouk M."/>
            <person name="Raoult D."/>
            <person name="Bittar F."/>
        </authorList>
    </citation>
    <scope>NUCLEOTIDE SEQUENCE</scope>
    <source>
        <strain evidence="10">IHU2</strain>
    </source>
</reference>
<evidence type="ECO:0000259" key="9">
    <source>
        <dbReference type="PROSITE" id="PS51194"/>
    </source>
</evidence>
<feature type="domain" description="Helicase C-terminal" evidence="9">
    <location>
        <begin position="284"/>
        <end position="381"/>
    </location>
</feature>
<keyword evidence="3" id="KW-0378">Hydrolase</keyword>
<keyword evidence="1" id="KW-0547">Nucleotide-binding</keyword>
<evidence type="ECO:0000256" key="6">
    <source>
        <dbReference type="ARBA" id="ARBA00023125"/>
    </source>
</evidence>
<dbReference type="InterPro" id="IPR059000">
    <property type="entry name" value="ATPase_P-type_domA"/>
</dbReference>
<evidence type="ECO:0000313" key="10">
    <source>
        <dbReference type="EMBL" id="QWQ31119.1"/>
    </source>
</evidence>
<evidence type="ECO:0000256" key="7">
    <source>
        <dbReference type="ARBA" id="ARBA00023204"/>
    </source>
</evidence>
<dbReference type="Proteomes" id="UP000677117">
    <property type="component" value="Chromosome"/>
</dbReference>
<organism evidence="10 11">
    <name type="scientific">Candidatus Minimicrobia vallesae</name>
    <dbReference type="NCBI Taxonomy" id="2841264"/>
    <lineage>
        <taxon>Bacteria</taxon>
        <taxon>Candidatus Saccharimonadota</taxon>
        <taxon>Candidatus Saccharimonadota incertae sedis</taxon>
        <taxon>Candidatus Minimicrobia</taxon>
    </lineage>
</organism>
<dbReference type="Pfam" id="PF00122">
    <property type="entry name" value="E1-E2_ATPase"/>
    <property type="match status" value="1"/>
</dbReference>
<keyword evidence="11" id="KW-1185">Reference proteome</keyword>
<dbReference type="GO" id="GO:0006281">
    <property type="term" value="P:DNA repair"/>
    <property type="evidence" value="ECO:0007669"/>
    <property type="project" value="UniProtKB-KW"/>
</dbReference>
<sequence>MPENIIQRQKFVEVGYDELKIGDEILIQAGDELPADAKVIESKGLELNESMLTGESASIEKKDGDVVLAALTFYELVVKSFVDQLPFPLTNAQRRAAWQILQDLESDHPMNRLLQGDVGSGKTVVAGLVAAEVAKAGFQTAIMAPTEILAQQHAKTLDELLSPFGVSVALLTGHVKGVARNQLLDNLASGNIDVVVGTHALIQEKVAYHKLGFAVIDEQHRFGVKQRQALLEKSDFMPHLLSMTATPIPRSLALTLYGELDISILDELPSGRQPIQTKIWSPASAPKLYESIENELAKGRQAYVICPLIDDNPDNDKKSVEAEYNKLSKTIFSHRRVGLLHGKLPAEEKAEVMQKFADGELDMLVSTTVVEVGVNVPNAMK</sequence>
<evidence type="ECO:0000313" key="11">
    <source>
        <dbReference type="Proteomes" id="UP000677117"/>
    </source>
</evidence>
<keyword evidence="7" id="KW-0234">DNA repair</keyword>